<dbReference type="Proteomes" id="UP000502831">
    <property type="component" value="Chromosome"/>
</dbReference>
<reference evidence="2 4" key="1">
    <citation type="journal article" date="2017" name="Environ. Sci. Technol.">
        <title>Organohalide Respiration with Chlorinated Ethenes under Low pH Conditions.</title>
        <authorList>
            <person name="Yang Y."/>
            <person name="Capiro N.L."/>
            <person name="Marcet T.F."/>
            <person name="Yan J."/>
            <person name="Pennell K.D."/>
            <person name="Loffler F.E."/>
        </authorList>
    </citation>
    <scope>NUCLEOTIDE SEQUENCE [LARGE SCALE GENOMIC DNA]</scope>
    <source>
        <strain evidence="2 4">ACSDCE</strain>
    </source>
</reference>
<dbReference type="RefSeq" id="WP_096047162.1">
    <property type="nucleotide sequence ID" value="NZ_CP023275.1"/>
</dbReference>
<proteinExistence type="predicted"/>
<reference evidence="2" key="5">
    <citation type="submission" date="2020-08" db="EMBL/GenBank/DDBJ databases">
        <authorList>
            <person name="Yang Y."/>
            <person name="Huo L."/>
            <person name="Yan J."/>
        </authorList>
    </citation>
    <scope>NUCLEOTIDE SEQUENCE</scope>
    <source>
        <strain evidence="2">ACSDCE</strain>
    </source>
</reference>
<dbReference type="AlphaFoldDB" id="A0A290HFQ6"/>
<evidence type="ECO:0000313" key="1">
    <source>
        <dbReference type="EMBL" id="ATB70257.1"/>
    </source>
</evidence>
<protein>
    <submittedName>
        <fullName evidence="1">Uncharacterized protein</fullName>
    </submittedName>
</protein>
<gene>
    <name evidence="2" type="ORF">FA584_03475</name>
    <name evidence="1" type="ORF">SJPD1_2159</name>
</gene>
<evidence type="ECO:0000313" key="2">
    <source>
        <dbReference type="EMBL" id="QIR75319.1"/>
    </source>
</evidence>
<dbReference type="Proteomes" id="UP000217349">
    <property type="component" value="Chromosome"/>
</dbReference>
<accession>A0A290HFQ6</accession>
<sequence length="72" mass="8272">MNSHLKCSIAECKARLKEIDSMDLKQLETYATKCSTCGNWILKDDPIANETYRKVSLKWAEEFNNDIMKKGA</sequence>
<dbReference type="OrthoDB" id="5339972at2"/>
<dbReference type="EMBL" id="CP023275">
    <property type="protein sequence ID" value="ATB70257.1"/>
    <property type="molecule type" value="Genomic_DNA"/>
</dbReference>
<dbReference type="KEGG" id="sulj:SJPD1_2159"/>
<name>A0A290HFQ6_9BACT</name>
<evidence type="ECO:0000313" key="4">
    <source>
        <dbReference type="Proteomes" id="UP000502831"/>
    </source>
</evidence>
<organism evidence="1 3">
    <name type="scientific">Sulfurospirillum diekertiae</name>
    <dbReference type="NCBI Taxonomy" id="1854492"/>
    <lineage>
        <taxon>Bacteria</taxon>
        <taxon>Pseudomonadati</taxon>
        <taxon>Campylobacterota</taxon>
        <taxon>Epsilonproteobacteria</taxon>
        <taxon>Campylobacterales</taxon>
        <taxon>Sulfurospirillaceae</taxon>
        <taxon>Sulfurospirillum</taxon>
    </lineage>
</organism>
<reference evidence="1" key="3">
    <citation type="submission" date="2017-09" db="EMBL/GenBank/DDBJ databases">
        <authorList>
            <person name="Goris T."/>
        </authorList>
    </citation>
    <scope>NUCLEOTIDE SEQUENCE</scope>
    <source>
        <strain evidence="1">JPD-1</strain>
    </source>
</reference>
<dbReference type="EMBL" id="CP039734">
    <property type="protein sequence ID" value="QIR75319.1"/>
    <property type="molecule type" value="Genomic_DNA"/>
</dbReference>
<accession>A0A6G9VQ92</accession>
<evidence type="ECO:0000313" key="3">
    <source>
        <dbReference type="Proteomes" id="UP000217349"/>
    </source>
</evidence>
<reference evidence="1" key="4">
    <citation type="journal article" date="2020" name="MicrobiologyOpen">
        <title>Tetrachloroethene respiration in Sulfurospirillum species is regulated by a two-component system as unraveled by comparative genomics, transcriptomics, and regulator binding studies.</title>
        <authorList>
            <person name="Esken J."/>
            <person name="Goris T."/>
            <person name="Gadkari J."/>
            <person name="Bischler T."/>
            <person name="Forstner K.U."/>
            <person name="Sharma C.M."/>
            <person name="Diekert G."/>
            <person name="Schubert T."/>
        </authorList>
    </citation>
    <scope>NUCLEOTIDE SEQUENCE</scope>
    <source>
        <strain evidence="1">JPD-1</strain>
    </source>
</reference>
<reference evidence="3" key="2">
    <citation type="submission" date="2017-09" db="EMBL/GenBank/DDBJ databases">
        <title>The complete genome of Sulfurospirillum sp. JPD-1.</title>
        <authorList>
            <person name="Goris T."/>
        </authorList>
    </citation>
    <scope>NUCLEOTIDE SEQUENCE [LARGE SCALE GENOMIC DNA]</scope>
    <source>
        <strain evidence="3">JPD-1</strain>
    </source>
</reference>